<gene>
    <name evidence="2" type="ORF">HKW66_Vig0128050</name>
</gene>
<evidence type="ECO:0000313" key="2">
    <source>
        <dbReference type="EMBL" id="KAG2391434.1"/>
    </source>
</evidence>
<evidence type="ECO:0000313" key="3">
    <source>
        <dbReference type="Proteomes" id="UP000743370"/>
    </source>
</evidence>
<dbReference type="Proteomes" id="UP000743370">
    <property type="component" value="Unassembled WGS sequence"/>
</dbReference>
<organism evidence="2 3">
    <name type="scientific">Phaseolus angularis</name>
    <name type="common">Azuki bean</name>
    <name type="synonym">Vigna angularis</name>
    <dbReference type="NCBI Taxonomy" id="3914"/>
    <lineage>
        <taxon>Eukaryota</taxon>
        <taxon>Viridiplantae</taxon>
        <taxon>Streptophyta</taxon>
        <taxon>Embryophyta</taxon>
        <taxon>Tracheophyta</taxon>
        <taxon>Spermatophyta</taxon>
        <taxon>Magnoliopsida</taxon>
        <taxon>eudicotyledons</taxon>
        <taxon>Gunneridae</taxon>
        <taxon>Pentapetalae</taxon>
        <taxon>rosids</taxon>
        <taxon>fabids</taxon>
        <taxon>Fabales</taxon>
        <taxon>Fabaceae</taxon>
        <taxon>Papilionoideae</taxon>
        <taxon>50 kb inversion clade</taxon>
        <taxon>NPAAA clade</taxon>
        <taxon>indigoferoid/millettioid clade</taxon>
        <taxon>Phaseoleae</taxon>
        <taxon>Vigna</taxon>
    </lineage>
</organism>
<reference evidence="2 3" key="1">
    <citation type="submission" date="2020-05" db="EMBL/GenBank/DDBJ databases">
        <title>Vigna angularis (adzuki bean) Var. LongXiaoDou No. 4 denovo assembly.</title>
        <authorList>
            <person name="Xiang H."/>
        </authorList>
    </citation>
    <scope>NUCLEOTIDE SEQUENCE [LARGE SCALE GENOMIC DNA]</scope>
    <source>
        <tissue evidence="2">Leaf</tissue>
    </source>
</reference>
<feature type="region of interest" description="Disordered" evidence="1">
    <location>
        <begin position="77"/>
        <end position="117"/>
    </location>
</feature>
<sequence length="149" mass="16951">MIEYSLEKNIATRGNKKQGTFQDQSVMTEVSAIEKKTERPKITANTKSYSLNLRRTCNNLGQEFLSKKHCRFSPLARSTTLPPAFNKKPQPEDHPSRKSSKRIDLHNKQQPINNNRDLTYAKGMILDTLPPQRPPYTTTAKECAGIVVH</sequence>
<feature type="compositionally biased region" description="Basic and acidic residues" evidence="1">
    <location>
        <begin position="89"/>
        <end position="107"/>
    </location>
</feature>
<feature type="compositionally biased region" description="Polar residues" evidence="1">
    <location>
        <begin position="108"/>
        <end position="117"/>
    </location>
</feature>
<dbReference type="AlphaFoldDB" id="A0A8T0K2T4"/>
<dbReference type="EMBL" id="JABFOF010000007">
    <property type="protein sequence ID" value="KAG2391434.1"/>
    <property type="molecule type" value="Genomic_DNA"/>
</dbReference>
<evidence type="ECO:0000256" key="1">
    <source>
        <dbReference type="SAM" id="MobiDB-lite"/>
    </source>
</evidence>
<name>A0A8T0K2T4_PHAAN</name>
<comment type="caution">
    <text evidence="2">The sequence shown here is derived from an EMBL/GenBank/DDBJ whole genome shotgun (WGS) entry which is preliminary data.</text>
</comment>
<protein>
    <submittedName>
        <fullName evidence="2">Uncharacterized protein</fullName>
    </submittedName>
</protein>
<proteinExistence type="predicted"/>
<accession>A0A8T0K2T4</accession>